<reference evidence="1" key="1">
    <citation type="submission" date="2022-03" db="EMBL/GenBank/DDBJ databases">
        <title>A functionally conserved STORR gene fusion in Papaver species that diverged 16.8 million years ago.</title>
        <authorList>
            <person name="Catania T."/>
        </authorList>
    </citation>
    <scope>NUCLEOTIDE SEQUENCE</scope>
    <source>
        <strain evidence="1">S-191538</strain>
    </source>
</reference>
<comment type="caution">
    <text evidence="1">The sequence shown here is derived from an EMBL/GenBank/DDBJ whole genome shotgun (WGS) entry which is preliminary data.</text>
</comment>
<protein>
    <submittedName>
        <fullName evidence="1">Uncharacterized protein</fullName>
    </submittedName>
</protein>
<dbReference type="EMBL" id="JAJJMA010195497">
    <property type="protein sequence ID" value="MCL7038920.1"/>
    <property type="molecule type" value="Genomic_DNA"/>
</dbReference>
<gene>
    <name evidence="1" type="ORF">MKW94_001872</name>
</gene>
<dbReference type="InterPro" id="IPR053022">
    <property type="entry name" value="Chloroplast_translocon_comp"/>
</dbReference>
<proteinExistence type="predicted"/>
<accession>A0AA41VCV6</accession>
<organism evidence="1 2">
    <name type="scientific">Papaver nudicaule</name>
    <name type="common">Iceland poppy</name>
    <dbReference type="NCBI Taxonomy" id="74823"/>
    <lineage>
        <taxon>Eukaryota</taxon>
        <taxon>Viridiplantae</taxon>
        <taxon>Streptophyta</taxon>
        <taxon>Embryophyta</taxon>
        <taxon>Tracheophyta</taxon>
        <taxon>Spermatophyta</taxon>
        <taxon>Magnoliopsida</taxon>
        <taxon>Ranunculales</taxon>
        <taxon>Papaveraceae</taxon>
        <taxon>Papaveroideae</taxon>
        <taxon>Papaver</taxon>
    </lineage>
</organism>
<dbReference type="Proteomes" id="UP001177140">
    <property type="component" value="Unassembled WGS sequence"/>
</dbReference>
<feature type="non-terminal residue" evidence="1">
    <location>
        <position position="66"/>
    </location>
</feature>
<feature type="non-terminal residue" evidence="1">
    <location>
        <position position="1"/>
    </location>
</feature>
<evidence type="ECO:0000313" key="1">
    <source>
        <dbReference type="EMBL" id="MCL7038920.1"/>
    </source>
</evidence>
<dbReference type="PANTHER" id="PTHR34457">
    <property type="entry name" value="EMBRYO DEFECTIVE 2410"/>
    <property type="match status" value="1"/>
</dbReference>
<sequence>EMENASGHVKFQNHYGRVHVQLSGNCKEWRSVTTSEDGGSLAVNVFVDTIEDKWHVNLKVADLFVP</sequence>
<dbReference type="PANTHER" id="PTHR34457:SF3">
    <property type="entry name" value="PROTEIN TIC236, CHLOROPLASTIC"/>
    <property type="match status" value="1"/>
</dbReference>
<name>A0AA41VCV6_PAPNU</name>
<keyword evidence="2" id="KW-1185">Reference proteome</keyword>
<evidence type="ECO:0000313" key="2">
    <source>
        <dbReference type="Proteomes" id="UP001177140"/>
    </source>
</evidence>
<dbReference type="AlphaFoldDB" id="A0AA41VCV6"/>